<name>A0ABR6BKR2_9PSEU</name>
<dbReference type="EMBL" id="JACJID010000003">
    <property type="protein sequence ID" value="MBA8927484.1"/>
    <property type="molecule type" value="Genomic_DNA"/>
</dbReference>
<evidence type="ECO:0008006" key="4">
    <source>
        <dbReference type="Google" id="ProtNLM"/>
    </source>
</evidence>
<keyword evidence="1" id="KW-0732">Signal</keyword>
<gene>
    <name evidence="2" type="ORF">BC739_004690</name>
</gene>
<accession>A0ABR6BKR2</accession>
<evidence type="ECO:0000313" key="2">
    <source>
        <dbReference type="EMBL" id="MBA8927484.1"/>
    </source>
</evidence>
<keyword evidence="3" id="KW-1185">Reference proteome</keyword>
<evidence type="ECO:0000313" key="3">
    <source>
        <dbReference type="Proteomes" id="UP000517916"/>
    </source>
</evidence>
<sequence>MRWTALGTLVAAALLVPVTPVAAAPKPAAKGPIGWDLYRQVDALAQLRPGSQARQFSSFDRAGANEDGFEGTYSCLRKSTEGCVIAERSGPGEIASMWFTQDFGDVSATGWIKVELDGRTVLSAKLTDLTNGALGAPFVWPLVANAQDTQGGVVVKVPMPYRESMRVTVQNNPNFYHVTYREFADAEGVRTFDPADKAQDVVDRLRRFGVADPKPVAPGARTVTKTADVPAGAVRDFAQLTGSGQITQLRVKLPQVARAPRVDDDGRAFKQGGSSFTVRVDPANQGVRLTRRLDPKTGNQQANLLVDGKPAGTWQGAAPAPGGTWADQSIDIPAALTKGKSFLHISNQPIASDVDFTEFRYDVRSRVGDDLVRTDVLDLGPAHPGEELAHGYAITGQSWSGSNIYRYPVSAAQVAASDALLAGARLRLSFDGRSTVDSPVGEFFGSGLGEYDTRTLMSSIDAGDGGWYTAWWPMPYARSATVQLVNAAGAPITGATVEVTSAADPAVAKGLGAGGNLAYFSTTSHSGPVVQGKDWNLVDTTGQGVFYGVTHTMRGQTVDPISREYLEGDERSYVDGAVSPTMSGTGTEDFYESGWYFLNGTYSMPLAGAPAYEVGEDGCAHDCTGAYRLMIDDALSFSSGLTFDIEHGPVNQTPADYGSTAYWYGRSDSGLAASDAVDLAEDTSRAAHGYQAAGETRTTLRSTYEGRQSGTQVSHGVTASTGAISFRAKVSPTNSGVRLERVSDQNLGGQRAQVYVDGQLAGTWSQALANQHSRWLDDNFELPAALTSGKSAVTVRIVPVGGAPAWSAASYRIRSHLTG</sequence>
<protein>
    <recommendedName>
        <fullName evidence="4">DUF2961 domain-containing protein</fullName>
    </recommendedName>
</protein>
<proteinExistence type="predicted"/>
<dbReference type="Pfam" id="PF11175">
    <property type="entry name" value="DUF2961"/>
    <property type="match status" value="1"/>
</dbReference>
<dbReference type="Gene3D" id="2.60.120.1390">
    <property type="match status" value="3"/>
</dbReference>
<dbReference type="RefSeq" id="WP_182838358.1">
    <property type="nucleotide sequence ID" value="NZ_BAAABQ010000056.1"/>
</dbReference>
<organism evidence="2 3">
    <name type="scientific">Kutzneria viridogrisea</name>
    <dbReference type="NCBI Taxonomy" id="47990"/>
    <lineage>
        <taxon>Bacteria</taxon>
        <taxon>Bacillati</taxon>
        <taxon>Actinomycetota</taxon>
        <taxon>Actinomycetes</taxon>
        <taxon>Pseudonocardiales</taxon>
        <taxon>Pseudonocardiaceae</taxon>
        <taxon>Kutzneria</taxon>
    </lineage>
</organism>
<feature type="signal peptide" evidence="1">
    <location>
        <begin position="1"/>
        <end position="23"/>
    </location>
</feature>
<feature type="chain" id="PRO_5045596151" description="DUF2961 domain-containing protein" evidence="1">
    <location>
        <begin position="24"/>
        <end position="819"/>
    </location>
</feature>
<comment type="caution">
    <text evidence="2">The sequence shown here is derived from an EMBL/GenBank/DDBJ whole genome shotgun (WGS) entry which is preliminary data.</text>
</comment>
<reference evidence="2 3" key="1">
    <citation type="submission" date="2020-08" db="EMBL/GenBank/DDBJ databases">
        <title>Genomic Encyclopedia of Archaeal and Bacterial Type Strains, Phase II (KMG-II): from individual species to whole genera.</title>
        <authorList>
            <person name="Goeker M."/>
        </authorList>
    </citation>
    <scope>NUCLEOTIDE SEQUENCE [LARGE SCALE GENOMIC DNA]</scope>
    <source>
        <strain evidence="2 3">DSM 43850</strain>
    </source>
</reference>
<dbReference type="InterPro" id="IPR021345">
    <property type="entry name" value="DUF2961"/>
</dbReference>
<evidence type="ECO:0000256" key="1">
    <source>
        <dbReference type="SAM" id="SignalP"/>
    </source>
</evidence>
<dbReference type="Proteomes" id="UP000517916">
    <property type="component" value="Unassembled WGS sequence"/>
</dbReference>